<evidence type="ECO:0000313" key="5">
    <source>
        <dbReference type="EMBL" id="CAF4320266.1"/>
    </source>
</evidence>
<evidence type="ECO:0000313" key="4">
    <source>
        <dbReference type="EMBL" id="CAF4088461.1"/>
    </source>
</evidence>
<dbReference type="Pfam" id="PF05729">
    <property type="entry name" value="NACHT"/>
    <property type="match status" value="1"/>
</dbReference>
<accession>A0A815P893</accession>
<reference evidence="3" key="1">
    <citation type="submission" date="2021-02" db="EMBL/GenBank/DDBJ databases">
        <authorList>
            <person name="Nowell W R."/>
        </authorList>
    </citation>
    <scope>NUCLEOTIDE SEQUENCE</scope>
</reference>
<dbReference type="InterPro" id="IPR027417">
    <property type="entry name" value="P-loop_NTPase"/>
</dbReference>
<feature type="domain" description="NACHT" evidence="1">
    <location>
        <begin position="308"/>
        <end position="484"/>
    </location>
</feature>
<dbReference type="InterPro" id="IPR007111">
    <property type="entry name" value="NACHT_NTPase"/>
</dbReference>
<organism evidence="3 6">
    <name type="scientific">Didymodactylos carnosus</name>
    <dbReference type="NCBI Taxonomy" id="1234261"/>
    <lineage>
        <taxon>Eukaryota</taxon>
        <taxon>Metazoa</taxon>
        <taxon>Spiralia</taxon>
        <taxon>Gnathifera</taxon>
        <taxon>Rotifera</taxon>
        <taxon>Eurotatoria</taxon>
        <taxon>Bdelloidea</taxon>
        <taxon>Philodinida</taxon>
        <taxon>Philodinidae</taxon>
        <taxon>Didymodactylos</taxon>
    </lineage>
</organism>
<dbReference type="SUPFAM" id="SSF52540">
    <property type="entry name" value="P-loop containing nucleoside triphosphate hydrolases"/>
    <property type="match status" value="1"/>
</dbReference>
<comment type="caution">
    <text evidence="3">The sequence shown here is derived from an EMBL/GenBank/DDBJ whole genome shotgun (WGS) entry which is preliminary data.</text>
</comment>
<dbReference type="OrthoDB" id="2325716at2759"/>
<evidence type="ECO:0000313" key="6">
    <source>
        <dbReference type="Proteomes" id="UP000663829"/>
    </source>
</evidence>
<sequence>MMSVSSLQDDETALLRGQYDHVPDNKSKAIRVFILLSHRYGGRLLPTIIGDTVFDSLYHVIHHNHIQNVDENERLLLNKWYKLDENPFKSVYILQPVRNEDEQYGQKQWKYDEKRIISMMRKAADICLKNATINQKERDEFFISVTAKEIYQAIENNRNKVANRILCFIREITDIDHHLHEHDASKYVDMCDGEIDIEAVDYLNELKTTIKTALPPENIKICMIRWSNLKSRETYLQQFSEDFYLMVKNQIDKCVKTQPQLMKLLDDSLQYEILEHAIQCKSLTSRFFGRLDILEKIEEYMRLSDENRPCILHGRSGYGKSSIMAKVATEATKWYLNPSSVSVIIRFLGSTPASSDICKPLLNITQQISKLYNIDKNENIEIKNGNAIELKNQLETVLKLIPNEQNLIILLDSIDQLQKTDFDCLWLPLNYPKNVKCIILTMPEESGINLLGILKKLLIENYEHLFVEVDEFDKENGLNAFKSWLNIDKRKLTDNQKISVEKIFSKENYDGSPLFLSLIYDLVSNWHSYDTEIDQEFENIQNTEEAIKYVYNQLSIKHGKILFEKAISYIQ</sequence>
<evidence type="ECO:0000313" key="2">
    <source>
        <dbReference type="EMBL" id="CAF1283540.1"/>
    </source>
</evidence>
<dbReference type="AlphaFoldDB" id="A0A815P893"/>
<dbReference type="PANTHER" id="PTHR19871">
    <property type="entry name" value="BETA TRANSDUCIN-RELATED PROTEIN"/>
    <property type="match status" value="1"/>
</dbReference>
<evidence type="ECO:0000259" key="1">
    <source>
        <dbReference type="Pfam" id="PF05729"/>
    </source>
</evidence>
<protein>
    <recommendedName>
        <fullName evidence="1">NACHT domain-containing protein</fullName>
    </recommendedName>
</protein>
<dbReference type="EMBL" id="CAJOBA010040076">
    <property type="protein sequence ID" value="CAF4088461.1"/>
    <property type="molecule type" value="Genomic_DNA"/>
</dbReference>
<dbReference type="EMBL" id="CAJNOK010018509">
    <property type="protein sequence ID" value="CAF1283540.1"/>
    <property type="molecule type" value="Genomic_DNA"/>
</dbReference>
<name>A0A815P893_9BILA</name>
<evidence type="ECO:0000313" key="3">
    <source>
        <dbReference type="EMBL" id="CAF1445484.1"/>
    </source>
</evidence>
<dbReference type="EMBL" id="CAJOBC010084656">
    <property type="protein sequence ID" value="CAF4320266.1"/>
    <property type="molecule type" value="Genomic_DNA"/>
</dbReference>
<keyword evidence="6" id="KW-1185">Reference proteome</keyword>
<dbReference type="Proteomes" id="UP000677228">
    <property type="component" value="Unassembled WGS sequence"/>
</dbReference>
<dbReference type="PANTHER" id="PTHR19871:SF14">
    <property type="entry name" value="DUF4062 DOMAIN-CONTAINING PROTEIN"/>
    <property type="match status" value="1"/>
</dbReference>
<proteinExistence type="predicted"/>
<dbReference type="Gene3D" id="3.40.50.300">
    <property type="entry name" value="P-loop containing nucleotide triphosphate hydrolases"/>
    <property type="match status" value="1"/>
</dbReference>
<dbReference type="EMBL" id="CAJNOQ010019213">
    <property type="protein sequence ID" value="CAF1445484.1"/>
    <property type="molecule type" value="Genomic_DNA"/>
</dbReference>
<dbReference type="Proteomes" id="UP000663829">
    <property type="component" value="Unassembled WGS sequence"/>
</dbReference>
<dbReference type="Proteomes" id="UP000681722">
    <property type="component" value="Unassembled WGS sequence"/>
</dbReference>
<dbReference type="InterPro" id="IPR052752">
    <property type="entry name" value="NACHT-WD_repeat"/>
</dbReference>
<dbReference type="Proteomes" id="UP000682733">
    <property type="component" value="Unassembled WGS sequence"/>
</dbReference>
<gene>
    <name evidence="3" type="ORF">GPM918_LOCUS34529</name>
    <name evidence="2" type="ORF">OVA965_LOCUS27755</name>
    <name evidence="5" type="ORF">SRO942_LOCUS35228</name>
    <name evidence="4" type="ORF">TMI583_LOCUS28504</name>
</gene>